<dbReference type="Gene3D" id="3.30.950.30">
    <property type="entry name" value="Schlafen, AAA domain"/>
    <property type="match status" value="1"/>
</dbReference>
<dbReference type="InterPro" id="IPR038461">
    <property type="entry name" value="Schlafen_AlbA_2_dom_sf"/>
</dbReference>
<dbReference type="EMBL" id="CP000447">
    <property type="protein sequence ID" value="ABI73278.1"/>
    <property type="molecule type" value="Genomic_DNA"/>
</dbReference>
<dbReference type="AlphaFoldDB" id="Q07XI6"/>
<dbReference type="Proteomes" id="UP000000684">
    <property type="component" value="Chromosome"/>
</dbReference>
<feature type="domain" description="Schlafen AlbA-2" evidence="1">
    <location>
        <begin position="223"/>
        <end position="373"/>
    </location>
</feature>
<evidence type="ECO:0000313" key="3">
    <source>
        <dbReference type="Proteomes" id="UP000000684"/>
    </source>
</evidence>
<dbReference type="KEGG" id="sfr:Sfri_3447"/>
<accession>Q07XI6</accession>
<dbReference type="PANTHER" id="PTHR30595">
    <property type="entry name" value="GLPR-RELATED TRANSCRIPTIONAL REPRESSOR"/>
    <property type="match status" value="1"/>
</dbReference>
<gene>
    <name evidence="2" type="ordered locus">Sfri_3447</name>
</gene>
<reference evidence="2 3" key="1">
    <citation type="submission" date="2006-08" db="EMBL/GenBank/DDBJ databases">
        <title>Complete sequence of Shewanella frigidimarina NCIMB 400.</title>
        <authorList>
            <consortium name="US DOE Joint Genome Institute"/>
            <person name="Copeland A."/>
            <person name="Lucas S."/>
            <person name="Lapidus A."/>
            <person name="Barry K."/>
            <person name="Detter J.C."/>
            <person name="Glavina del Rio T."/>
            <person name="Hammon N."/>
            <person name="Israni S."/>
            <person name="Dalin E."/>
            <person name="Tice H."/>
            <person name="Pitluck S."/>
            <person name="Fredrickson J.K."/>
            <person name="Kolker E."/>
            <person name="McCuel L.A."/>
            <person name="DiChristina T."/>
            <person name="Nealson K.H."/>
            <person name="Newman D."/>
            <person name="Tiedje J.M."/>
            <person name="Zhou J."/>
            <person name="Romine M.F."/>
            <person name="Culley D.E."/>
            <person name="Serres M."/>
            <person name="Chertkov O."/>
            <person name="Brettin T."/>
            <person name="Bruce D."/>
            <person name="Han C."/>
            <person name="Tapia R."/>
            <person name="Gilna P."/>
            <person name="Schmutz J."/>
            <person name="Larimer F."/>
            <person name="Land M."/>
            <person name="Hauser L."/>
            <person name="Kyrpides N."/>
            <person name="Mikhailova N."/>
            <person name="Richardson P."/>
        </authorList>
    </citation>
    <scope>NUCLEOTIDE SEQUENCE [LARGE SCALE GENOMIC DNA]</scope>
    <source>
        <strain evidence="2 3">NCIMB 400</strain>
    </source>
</reference>
<organism evidence="2 3">
    <name type="scientific">Shewanella frigidimarina (strain NCIMB 400)</name>
    <dbReference type="NCBI Taxonomy" id="318167"/>
    <lineage>
        <taxon>Bacteria</taxon>
        <taxon>Pseudomonadati</taxon>
        <taxon>Pseudomonadota</taxon>
        <taxon>Gammaproteobacteria</taxon>
        <taxon>Alteromonadales</taxon>
        <taxon>Shewanellaceae</taxon>
        <taxon>Shewanella</taxon>
    </lineage>
</organism>
<dbReference type="HOGENOM" id="CLU_707680_0_0_6"/>
<protein>
    <submittedName>
        <fullName evidence="2">Putative transcriptional regulator</fullName>
    </submittedName>
</protein>
<sequence>MSSSTRSIYIISSVDYFMTNSLMVRDVDTQLKNIYDTFERVNSGNINGIGPWSTLYKETFLWDKFRVFESHWMSYVYDRSVTFPEIHSILQIIRPTLEQALDISAPPLIQEKMYELSRLALEIRLYGKTEDREKYVRMAAPLKCFPPTLRYYIEAVEAHAKFADYLLYGSPSPRTLERILKLVIGISNCPKGGVKYLENFQSLCLDYTQPDNKEALEIIRRDEGQHVEFKACYQSSNTKRQYDKKNLSQQRITSVVAFLNSNDGNLFIGVDDDMTIHGIEDELMQYHSDSEDKFVMQLTSLFRDSIYTRTTDNLELKALAKPKELITISLVSINGHTVAWVQVKQSREHLFFYRESKSNYQFFIRTGRNKEKIKPEDIERYLALQDGISV</sequence>
<dbReference type="STRING" id="318167.Sfri_3447"/>
<dbReference type="PANTHER" id="PTHR30595:SF6">
    <property type="entry name" value="SCHLAFEN ALBA-2 DOMAIN-CONTAINING PROTEIN"/>
    <property type="match status" value="1"/>
</dbReference>
<proteinExistence type="predicted"/>
<dbReference type="Pfam" id="PF04326">
    <property type="entry name" value="SLFN_AlbA_2"/>
    <property type="match status" value="1"/>
</dbReference>
<name>Q07XI6_SHEFN</name>
<evidence type="ECO:0000259" key="1">
    <source>
        <dbReference type="Pfam" id="PF04326"/>
    </source>
</evidence>
<dbReference type="InterPro" id="IPR007421">
    <property type="entry name" value="Schlafen_AlbA_2_dom"/>
</dbReference>
<dbReference type="eggNOG" id="COG2865">
    <property type="taxonomic scope" value="Bacteria"/>
</dbReference>
<evidence type="ECO:0000313" key="2">
    <source>
        <dbReference type="EMBL" id="ABI73278.1"/>
    </source>
</evidence>
<keyword evidence="3" id="KW-1185">Reference proteome</keyword>